<reference evidence="5" key="1">
    <citation type="submission" date="2022-10" db="EMBL/GenBank/DDBJ databases">
        <title>Culturing micro-colonial fungi from biological soil crusts in the Mojave desert and describing Neophaeococcomyces mojavensis, and introducing the new genera and species Taxawa tesnikishii.</title>
        <authorList>
            <person name="Kurbessoian T."/>
            <person name="Stajich J.E."/>
        </authorList>
    </citation>
    <scope>NUCLEOTIDE SEQUENCE</scope>
    <source>
        <strain evidence="5">TK_41</strain>
    </source>
</reference>
<dbReference type="PANTHER" id="PTHR16943:SF8">
    <property type="entry name" value="2-METHYLCITRATE DEHYDRATASE"/>
    <property type="match status" value="1"/>
</dbReference>
<comment type="caution">
    <text evidence="5">The sequence shown here is derived from an EMBL/GenBank/DDBJ whole genome shotgun (WGS) entry which is preliminary data.</text>
</comment>
<sequence length="365" mass="38865">MHLAAGAHIGVIVIPAALALAQREAWSGETLLKAIVAGYDMAVALGSAVRSSGSCNPHFRPSGIIGAFAAAAVGIVADKHVDIATGSSALGLGANMTAGLNEWPWAGGMEINTQIGTASRSGIASLDLARAGISSSETVLEGRDGLFAAYGCGPDSAEVFRLWILSSAFGTGIMGSRFKPFAGCNFVQTPIAVALKLSNRLAGLLDQVEKIVIVTTAAAKVYPGCDSYGPFDRVQQTKMSLQYAVASALLFGRVDEDTYRRCGDHNLQALIQKCSIETDSEYDQELVKGRQPSRIEIIIDGERRYLDSFADVPWSEASAVEERFRREAAERFGCEDINNIVSACRRLPESTSCGPLFETLQAHKK</sequence>
<gene>
    <name evidence="5" type="ORF">H2200_009762</name>
</gene>
<dbReference type="EMBL" id="JAPDRK010000015">
    <property type="protein sequence ID" value="KAJ9605913.1"/>
    <property type="molecule type" value="Genomic_DNA"/>
</dbReference>
<feature type="chain" id="PRO_5041360150" description="MmgE/PrpD family protein" evidence="2">
    <location>
        <begin position="22"/>
        <end position="365"/>
    </location>
</feature>
<keyword evidence="2" id="KW-0732">Signal</keyword>
<dbReference type="AlphaFoldDB" id="A0AA38X311"/>
<feature type="domain" description="MmgE/PrpD C-terminal" evidence="4">
    <location>
        <begin position="181"/>
        <end position="313"/>
    </location>
</feature>
<dbReference type="Pfam" id="PF03972">
    <property type="entry name" value="MmgE_PrpD_N"/>
    <property type="match status" value="1"/>
</dbReference>
<evidence type="ECO:0000259" key="4">
    <source>
        <dbReference type="Pfam" id="PF19305"/>
    </source>
</evidence>
<dbReference type="InterPro" id="IPR042183">
    <property type="entry name" value="MmgE/PrpD_sf_1"/>
</dbReference>
<dbReference type="GO" id="GO:0016829">
    <property type="term" value="F:lyase activity"/>
    <property type="evidence" value="ECO:0007669"/>
    <property type="project" value="InterPro"/>
</dbReference>
<evidence type="ECO:0000256" key="2">
    <source>
        <dbReference type="SAM" id="SignalP"/>
    </source>
</evidence>
<evidence type="ECO:0000313" key="5">
    <source>
        <dbReference type="EMBL" id="KAJ9605913.1"/>
    </source>
</evidence>
<dbReference type="InterPro" id="IPR042188">
    <property type="entry name" value="MmgE/PrpD_sf_2"/>
</dbReference>
<dbReference type="Pfam" id="PF19305">
    <property type="entry name" value="MmgE_PrpD_C"/>
    <property type="match status" value="1"/>
</dbReference>
<dbReference type="Gene3D" id="1.10.4100.10">
    <property type="entry name" value="2-methylcitrate dehydratase PrpD"/>
    <property type="match status" value="1"/>
</dbReference>
<dbReference type="Proteomes" id="UP001172673">
    <property type="component" value="Unassembled WGS sequence"/>
</dbReference>
<feature type="domain" description="MmgE/PrpD N-terminal" evidence="3">
    <location>
        <begin position="1"/>
        <end position="154"/>
    </location>
</feature>
<keyword evidence="6" id="KW-1185">Reference proteome</keyword>
<dbReference type="InterPro" id="IPR045336">
    <property type="entry name" value="MmgE_PrpD_N"/>
</dbReference>
<dbReference type="InterPro" id="IPR005656">
    <property type="entry name" value="MmgE_PrpD"/>
</dbReference>
<proteinExistence type="inferred from homology"/>
<protein>
    <recommendedName>
        <fullName evidence="7">MmgE/PrpD family protein</fullName>
    </recommendedName>
</protein>
<dbReference type="InterPro" id="IPR045337">
    <property type="entry name" value="MmgE_PrpD_C"/>
</dbReference>
<accession>A0AA38X311</accession>
<dbReference type="Gene3D" id="3.30.1330.120">
    <property type="entry name" value="2-methylcitrate dehydratase PrpD"/>
    <property type="match status" value="1"/>
</dbReference>
<evidence type="ECO:0000259" key="3">
    <source>
        <dbReference type="Pfam" id="PF03972"/>
    </source>
</evidence>
<evidence type="ECO:0000256" key="1">
    <source>
        <dbReference type="ARBA" id="ARBA00006174"/>
    </source>
</evidence>
<dbReference type="SUPFAM" id="SSF103378">
    <property type="entry name" value="2-methylcitrate dehydratase PrpD"/>
    <property type="match status" value="1"/>
</dbReference>
<evidence type="ECO:0000313" key="6">
    <source>
        <dbReference type="Proteomes" id="UP001172673"/>
    </source>
</evidence>
<organism evidence="5 6">
    <name type="scientific">Cladophialophora chaetospira</name>
    <dbReference type="NCBI Taxonomy" id="386627"/>
    <lineage>
        <taxon>Eukaryota</taxon>
        <taxon>Fungi</taxon>
        <taxon>Dikarya</taxon>
        <taxon>Ascomycota</taxon>
        <taxon>Pezizomycotina</taxon>
        <taxon>Eurotiomycetes</taxon>
        <taxon>Chaetothyriomycetidae</taxon>
        <taxon>Chaetothyriales</taxon>
        <taxon>Herpotrichiellaceae</taxon>
        <taxon>Cladophialophora</taxon>
    </lineage>
</organism>
<name>A0AA38X311_9EURO</name>
<dbReference type="PANTHER" id="PTHR16943">
    <property type="entry name" value="2-METHYLCITRATE DEHYDRATASE-RELATED"/>
    <property type="match status" value="1"/>
</dbReference>
<dbReference type="InterPro" id="IPR036148">
    <property type="entry name" value="MmgE/PrpD_sf"/>
</dbReference>
<comment type="similarity">
    <text evidence="1">Belongs to the PrpD family.</text>
</comment>
<evidence type="ECO:0008006" key="7">
    <source>
        <dbReference type="Google" id="ProtNLM"/>
    </source>
</evidence>
<feature type="signal peptide" evidence="2">
    <location>
        <begin position="1"/>
        <end position="21"/>
    </location>
</feature>